<evidence type="ECO:0000256" key="5">
    <source>
        <dbReference type="ARBA" id="ARBA00022801"/>
    </source>
</evidence>
<accession>A0A0K9F4Q1</accession>
<dbReference type="GeneID" id="96600256"/>
<evidence type="ECO:0000256" key="8">
    <source>
        <dbReference type="SAM" id="SignalP"/>
    </source>
</evidence>
<evidence type="ECO:0000256" key="6">
    <source>
        <dbReference type="ARBA" id="ARBA00022807"/>
    </source>
</evidence>
<dbReference type="InterPro" id="IPR018392">
    <property type="entry name" value="LysM"/>
</dbReference>
<dbReference type="InterPro" id="IPR038765">
    <property type="entry name" value="Papain-like_cys_pep_sf"/>
</dbReference>
<evidence type="ECO:0000256" key="7">
    <source>
        <dbReference type="SAM" id="MobiDB-lite"/>
    </source>
</evidence>
<dbReference type="RefSeq" id="WP_049668063.1">
    <property type="nucleotide sequence ID" value="NZ_LFXJ01000010.1"/>
</dbReference>
<keyword evidence="6" id="KW-0788">Thiol protease</keyword>
<feature type="domain" description="LysM" evidence="9">
    <location>
        <begin position="28"/>
        <end position="71"/>
    </location>
</feature>
<dbReference type="PANTHER" id="PTHR47053:SF1">
    <property type="entry name" value="MUREIN DD-ENDOPEPTIDASE MEPH-RELATED"/>
    <property type="match status" value="1"/>
</dbReference>
<dbReference type="PROSITE" id="PS51935">
    <property type="entry name" value="NLPC_P60"/>
    <property type="match status" value="1"/>
</dbReference>
<evidence type="ECO:0000256" key="1">
    <source>
        <dbReference type="ARBA" id="ARBA00007074"/>
    </source>
</evidence>
<evidence type="ECO:0000259" key="10">
    <source>
        <dbReference type="PROSITE" id="PS51935"/>
    </source>
</evidence>
<dbReference type="InterPro" id="IPR036779">
    <property type="entry name" value="LysM_dom_sf"/>
</dbReference>
<feature type="region of interest" description="Disordered" evidence="7">
    <location>
        <begin position="151"/>
        <end position="179"/>
    </location>
</feature>
<dbReference type="OrthoDB" id="9813368at2"/>
<evidence type="ECO:0000256" key="3">
    <source>
        <dbReference type="ARBA" id="ARBA00022729"/>
    </source>
</evidence>
<feature type="signal peptide" evidence="8">
    <location>
        <begin position="1"/>
        <end position="27"/>
    </location>
</feature>
<dbReference type="Gene3D" id="3.90.1720.10">
    <property type="entry name" value="endopeptidase domain like (from Nostoc punctiforme)"/>
    <property type="match status" value="1"/>
</dbReference>
<dbReference type="InterPro" id="IPR000064">
    <property type="entry name" value="NLP_P60_dom"/>
</dbReference>
<protein>
    <submittedName>
        <fullName evidence="11">Peptidase</fullName>
    </submittedName>
</protein>
<sequence>MKKTKKLRILALSTIATSFLALQTAEAATYTVQKGDTLSKIASNHKVTVQDIKTWNNLKNDMIYVAQKLEISNYATNDTAKPSNPSTTNPSTTKPTTPSKTTAVSHTVVKGDSLSKIAKQYNVTIKEIKDWNGLTVDTIYIGQVLKLSSESSVSESETVHNNGTSGAGTSSGTSNDSTANGQAVYKKTVDVANSVVGTPYLYGGNTPEGLDCSGLIYYAFNQGGLKIGRESSEGYFNGNTTQVNNPIAGDLVFFQNTYKDGISHMGIYIGNNKFIHAGTDGVEISDVTYSYWSTRLVAYKRFDAIK</sequence>
<name>A0A0K9F4Q1_9BACI</name>
<evidence type="ECO:0000313" key="11">
    <source>
        <dbReference type="EMBL" id="KMY29157.1"/>
    </source>
</evidence>
<feature type="domain" description="LysM" evidence="9">
    <location>
        <begin position="104"/>
        <end position="147"/>
    </location>
</feature>
<gene>
    <name evidence="11" type="ORF">ACZ11_18750</name>
</gene>
<dbReference type="PROSITE" id="PS51782">
    <property type="entry name" value="LYSM"/>
    <property type="match status" value="2"/>
</dbReference>
<feature type="domain" description="NlpC/P60" evidence="10">
    <location>
        <begin position="182"/>
        <end position="303"/>
    </location>
</feature>
<dbReference type="SUPFAM" id="SSF54001">
    <property type="entry name" value="Cysteine proteinases"/>
    <property type="match status" value="1"/>
</dbReference>
<dbReference type="GO" id="GO:0008234">
    <property type="term" value="F:cysteine-type peptidase activity"/>
    <property type="evidence" value="ECO:0007669"/>
    <property type="project" value="UniProtKB-KW"/>
</dbReference>
<dbReference type="CDD" id="cd00118">
    <property type="entry name" value="LysM"/>
    <property type="match status" value="2"/>
</dbReference>
<dbReference type="EMBL" id="LFXJ01000010">
    <property type="protein sequence ID" value="KMY29157.1"/>
    <property type="molecule type" value="Genomic_DNA"/>
</dbReference>
<dbReference type="AlphaFoldDB" id="A0A0K9F4Q1"/>
<evidence type="ECO:0000259" key="9">
    <source>
        <dbReference type="PROSITE" id="PS51782"/>
    </source>
</evidence>
<organism evidence="11 12">
    <name type="scientific">Lysinibacillus xylanilyticus</name>
    <dbReference type="NCBI Taxonomy" id="582475"/>
    <lineage>
        <taxon>Bacteria</taxon>
        <taxon>Bacillati</taxon>
        <taxon>Bacillota</taxon>
        <taxon>Bacilli</taxon>
        <taxon>Bacillales</taxon>
        <taxon>Bacillaceae</taxon>
        <taxon>Lysinibacillus</taxon>
    </lineage>
</organism>
<dbReference type="Pfam" id="PF01476">
    <property type="entry name" value="LysM"/>
    <property type="match status" value="2"/>
</dbReference>
<dbReference type="PANTHER" id="PTHR47053">
    <property type="entry name" value="MUREIN DD-ENDOPEPTIDASE MEPH-RELATED"/>
    <property type="match status" value="1"/>
</dbReference>
<dbReference type="SUPFAM" id="SSF54106">
    <property type="entry name" value="LysM domain"/>
    <property type="match status" value="2"/>
</dbReference>
<evidence type="ECO:0000313" key="12">
    <source>
        <dbReference type="Proteomes" id="UP000037326"/>
    </source>
</evidence>
<keyword evidence="5" id="KW-0378">Hydrolase</keyword>
<dbReference type="Gene3D" id="3.10.350.10">
    <property type="entry name" value="LysM domain"/>
    <property type="match status" value="2"/>
</dbReference>
<keyword evidence="3 8" id="KW-0732">Signal</keyword>
<feature type="region of interest" description="Disordered" evidence="7">
    <location>
        <begin position="76"/>
        <end position="105"/>
    </location>
</feature>
<comment type="caution">
    <text evidence="11">The sequence shown here is derived from an EMBL/GenBank/DDBJ whole genome shotgun (WGS) entry which is preliminary data.</text>
</comment>
<keyword evidence="4" id="KW-0677">Repeat</keyword>
<dbReference type="GO" id="GO:0006508">
    <property type="term" value="P:proteolysis"/>
    <property type="evidence" value="ECO:0007669"/>
    <property type="project" value="UniProtKB-KW"/>
</dbReference>
<comment type="similarity">
    <text evidence="1">Belongs to the peptidase C40 family.</text>
</comment>
<dbReference type="PATRIC" id="fig|582475.4.peg.2815"/>
<keyword evidence="2" id="KW-0645">Protease</keyword>
<feature type="chain" id="PRO_5030009913" evidence="8">
    <location>
        <begin position="28"/>
        <end position="306"/>
    </location>
</feature>
<reference evidence="12" key="1">
    <citation type="submission" date="2015-07" db="EMBL/GenBank/DDBJ databases">
        <authorList>
            <consortium name="Consortium for Microbial Forensics and Genomics (microFORGE)"/>
            <person name="Knight B.M."/>
            <person name="Roberts D.P."/>
            <person name="Lin D."/>
            <person name="Hari K."/>
            <person name="Fletcher J."/>
            <person name="Melcher U."/>
            <person name="Blagden T."/>
            <person name="Winegar R.A."/>
        </authorList>
    </citation>
    <scope>NUCLEOTIDE SEQUENCE [LARGE SCALE GENOMIC DNA]</scope>
    <source>
        <strain evidence="12">DSM 23493</strain>
    </source>
</reference>
<feature type="compositionally biased region" description="Low complexity" evidence="7">
    <location>
        <begin position="79"/>
        <end position="103"/>
    </location>
</feature>
<proteinExistence type="inferred from homology"/>
<dbReference type="Proteomes" id="UP000037326">
    <property type="component" value="Unassembled WGS sequence"/>
</dbReference>
<dbReference type="Pfam" id="PF00877">
    <property type="entry name" value="NLPC_P60"/>
    <property type="match status" value="1"/>
</dbReference>
<evidence type="ECO:0000256" key="2">
    <source>
        <dbReference type="ARBA" id="ARBA00022670"/>
    </source>
</evidence>
<dbReference type="InterPro" id="IPR051202">
    <property type="entry name" value="Peptidase_C40"/>
</dbReference>
<dbReference type="SMART" id="SM00257">
    <property type="entry name" value="LysM"/>
    <property type="match status" value="2"/>
</dbReference>
<evidence type="ECO:0000256" key="4">
    <source>
        <dbReference type="ARBA" id="ARBA00022737"/>
    </source>
</evidence>